<sequence>MRKLILIISIIWVFYSCKSTYTVTVYNLEPAPVVLAKDIKRIGIINEVGDRAASENISSLEALVKATDLKLAREGTEAALEGLLVELQKDKRFDTVMILNNTVSLWERELSEANSIPWQDLKEMCLQNQLDAVFSLAFYQTDTKISERKSSMEELDMLRTRVVIPARELTLETLIENGWRIYDPFDEKVLDEIKVNEQVVTQAKGEDVLNALRSMTDRADSLMSKSRGSGSTFGLRLKPSNKAVERQIYIKGSPLLVQARLAVIDEDWLEAARLWQMDLNHEKSAIRAMACHNMAVLYEIKNDLEKALEWAIQASTHDDGKAHTQYLETLKICASQKLQAEKQWEAIALLRK</sequence>
<dbReference type="SUPFAM" id="SSF81901">
    <property type="entry name" value="HCP-like"/>
    <property type="match status" value="1"/>
</dbReference>
<organism evidence="1 2">
    <name type="scientific">Muriicola marianensis</name>
    <dbReference type="NCBI Taxonomy" id="1324801"/>
    <lineage>
        <taxon>Bacteria</taxon>
        <taxon>Pseudomonadati</taxon>
        <taxon>Bacteroidota</taxon>
        <taxon>Flavobacteriia</taxon>
        <taxon>Flavobacteriales</taxon>
        <taxon>Flavobacteriaceae</taxon>
        <taxon>Muriicola</taxon>
    </lineage>
</organism>
<proteinExistence type="predicted"/>
<gene>
    <name evidence="1" type="ORF">GCM10011361_03190</name>
</gene>
<protein>
    <recommendedName>
        <fullName evidence="3">Tetratricopeptide repeat protein</fullName>
    </recommendedName>
</protein>
<evidence type="ECO:0008006" key="3">
    <source>
        <dbReference type="Google" id="ProtNLM"/>
    </source>
</evidence>
<dbReference type="PROSITE" id="PS51257">
    <property type="entry name" value="PROKAR_LIPOPROTEIN"/>
    <property type="match status" value="1"/>
</dbReference>
<dbReference type="EMBL" id="BMFH01000001">
    <property type="protein sequence ID" value="GGD39432.1"/>
    <property type="molecule type" value="Genomic_DNA"/>
</dbReference>
<dbReference type="Proteomes" id="UP000625780">
    <property type="component" value="Unassembled WGS sequence"/>
</dbReference>
<reference evidence="2" key="1">
    <citation type="journal article" date="2019" name="Int. J. Syst. Evol. Microbiol.">
        <title>The Global Catalogue of Microorganisms (GCM) 10K type strain sequencing project: providing services to taxonomists for standard genome sequencing and annotation.</title>
        <authorList>
            <consortium name="The Broad Institute Genomics Platform"/>
            <consortium name="The Broad Institute Genome Sequencing Center for Infectious Disease"/>
            <person name="Wu L."/>
            <person name="Ma J."/>
        </authorList>
    </citation>
    <scope>NUCLEOTIDE SEQUENCE [LARGE SCALE GENOMIC DNA]</scope>
    <source>
        <strain evidence="2">CGMCC 1.12606</strain>
    </source>
</reference>
<evidence type="ECO:0000313" key="2">
    <source>
        <dbReference type="Proteomes" id="UP000625780"/>
    </source>
</evidence>
<name>A0ABQ1QSM0_9FLAO</name>
<dbReference type="RefSeq" id="WP_188368959.1">
    <property type="nucleotide sequence ID" value="NZ_BMFH01000001.1"/>
</dbReference>
<comment type="caution">
    <text evidence="1">The sequence shown here is derived from an EMBL/GenBank/DDBJ whole genome shotgun (WGS) entry which is preliminary data.</text>
</comment>
<dbReference type="InterPro" id="IPR045921">
    <property type="entry name" value="DUF6340"/>
</dbReference>
<evidence type="ECO:0000313" key="1">
    <source>
        <dbReference type="EMBL" id="GGD39432.1"/>
    </source>
</evidence>
<accession>A0ABQ1QSM0</accession>
<dbReference type="Pfam" id="PF19867">
    <property type="entry name" value="DUF6340"/>
    <property type="match status" value="1"/>
</dbReference>
<keyword evidence="2" id="KW-1185">Reference proteome</keyword>